<dbReference type="AlphaFoldDB" id="M0HVK6"/>
<reference evidence="1 2" key="1">
    <citation type="journal article" date="2014" name="PLoS Genet.">
        <title>Phylogenetically driven sequencing of extremely halophilic archaea reveals strategies for static and dynamic osmo-response.</title>
        <authorList>
            <person name="Becker E.A."/>
            <person name="Seitzer P.M."/>
            <person name="Tritt A."/>
            <person name="Larsen D."/>
            <person name="Krusor M."/>
            <person name="Yao A.I."/>
            <person name="Wu D."/>
            <person name="Madern D."/>
            <person name="Eisen J.A."/>
            <person name="Darling A.E."/>
            <person name="Facciotti M.T."/>
        </authorList>
    </citation>
    <scope>NUCLEOTIDE SEQUENCE [LARGE SCALE GENOMIC DNA]</scope>
    <source>
        <strain evidence="1 2">ATCC BAA-1513</strain>
    </source>
</reference>
<gene>
    <name evidence="1" type="ORF">C453_01490</name>
</gene>
<keyword evidence="2" id="KW-1185">Reference proteome</keyword>
<protein>
    <submittedName>
        <fullName evidence="1">Uncharacterized protein</fullName>
    </submittedName>
</protein>
<evidence type="ECO:0000313" key="2">
    <source>
        <dbReference type="Proteomes" id="UP000011612"/>
    </source>
</evidence>
<dbReference type="PATRIC" id="fig|1230453.4.peg.264"/>
<dbReference type="EMBL" id="AOLK01000006">
    <property type="protein sequence ID" value="ELZ88496.1"/>
    <property type="molecule type" value="Genomic_DNA"/>
</dbReference>
<organism evidence="1 2">
    <name type="scientific">Haloferax elongans ATCC BAA-1513</name>
    <dbReference type="NCBI Taxonomy" id="1230453"/>
    <lineage>
        <taxon>Archaea</taxon>
        <taxon>Methanobacteriati</taxon>
        <taxon>Methanobacteriota</taxon>
        <taxon>Stenosarchaea group</taxon>
        <taxon>Halobacteria</taxon>
        <taxon>Halobacteriales</taxon>
        <taxon>Haloferacaceae</taxon>
        <taxon>Haloferax</taxon>
    </lineage>
</organism>
<dbReference type="STRING" id="1230453.C453_01490"/>
<dbReference type="Proteomes" id="UP000011612">
    <property type="component" value="Unassembled WGS sequence"/>
</dbReference>
<accession>M0HVK6</accession>
<dbReference type="OrthoDB" id="78091at2157"/>
<name>M0HVK6_HALEO</name>
<comment type="caution">
    <text evidence="1">The sequence shown here is derived from an EMBL/GenBank/DDBJ whole genome shotgun (WGS) entry which is preliminary data.</text>
</comment>
<evidence type="ECO:0000313" key="1">
    <source>
        <dbReference type="EMBL" id="ELZ88496.1"/>
    </source>
</evidence>
<proteinExistence type="predicted"/>
<dbReference type="RefSeq" id="WP_008322229.1">
    <property type="nucleotide sequence ID" value="NZ_AOLK01000006.1"/>
</dbReference>
<sequence>MGKTTEEALLDAIAPDFHTYLRKGVRLDRVIDSAHSELNVDDIETLLRIHFVLTDAEDDGGTVGVLDFMRQLESRIRRMKTTTSPRSFEHRGEIRGQIDWQGTVKTRARAGRLEEPVFVCTQPEEHYNIDENLVLKRLLTVIHDIVTNDLAYALENPAGYDWLDGWVTSDAGGDGNGGESAAEMLDRVYEQNIYLQRVNVADAEITDRTIESVKRSRSRFYQDAAVLLDRYRQLMNYELDSVEARDILDHTLIAPDKTDTLFELYWVFRVLAAYEDVEYRVLTDARDSPSTIATWEQDGSRFVLSHDATGDSLTFNESAGSDAIEPDGYLYRMNEVLSRWQSLSQEFLGRGGSDSLWGGRPDIVLERYDTSDVGEWELAQVFVGEVKYTQNIDYVATGLRELLEYMAFVKDATTKEYVETVDDLLESVAVKGLLFVDDLGREIGGVDNEGVEILQYPESPDSVL</sequence>